<proteinExistence type="predicted"/>
<sequence length="99" mass="11236">MLLEALSAATRRTFAADEGRKVTDPWCRLHFNAASVKYIGLFDEDKHEKRHVITKPNERVRTRGHGHDAWDVPTVAEIHAINEKLNTPVRTPGEDRVPA</sequence>
<gene>
    <name evidence="1" type="ORF">EII34_13130</name>
</gene>
<organism evidence="1 2">
    <name type="scientific">Arachnia propionica</name>
    <dbReference type="NCBI Taxonomy" id="1750"/>
    <lineage>
        <taxon>Bacteria</taxon>
        <taxon>Bacillati</taxon>
        <taxon>Actinomycetota</taxon>
        <taxon>Actinomycetes</taxon>
        <taxon>Propionibacteriales</taxon>
        <taxon>Propionibacteriaceae</taxon>
        <taxon>Arachnia</taxon>
    </lineage>
</organism>
<protein>
    <submittedName>
        <fullName evidence="1">Uncharacterized protein</fullName>
    </submittedName>
</protein>
<accession>A0A3P1T309</accession>
<dbReference type="OrthoDB" id="9148007at2"/>
<evidence type="ECO:0000313" key="2">
    <source>
        <dbReference type="Proteomes" id="UP000280819"/>
    </source>
</evidence>
<name>A0A3P1T309_9ACTN</name>
<dbReference type="AlphaFoldDB" id="A0A3P1T309"/>
<evidence type="ECO:0000313" key="1">
    <source>
        <dbReference type="EMBL" id="RRD03740.1"/>
    </source>
</evidence>
<dbReference type="EMBL" id="RQZG01000017">
    <property type="protein sequence ID" value="RRD03740.1"/>
    <property type="molecule type" value="Genomic_DNA"/>
</dbReference>
<reference evidence="1 2" key="1">
    <citation type="submission" date="2018-11" db="EMBL/GenBank/DDBJ databases">
        <title>Genomes From Bacteria Associated with the Canine Oral Cavity: a Test Case for Automated Genome-Based Taxonomic Assignment.</title>
        <authorList>
            <person name="Coil D.A."/>
            <person name="Jospin G."/>
            <person name="Darling A.E."/>
            <person name="Wallis C."/>
            <person name="Davis I.J."/>
            <person name="Harris S."/>
            <person name="Eisen J.A."/>
            <person name="Holcombe L.J."/>
            <person name="O'Flynn C."/>
        </authorList>
    </citation>
    <scope>NUCLEOTIDE SEQUENCE [LARGE SCALE GENOMIC DNA]</scope>
    <source>
        <strain evidence="1 2">OH887_COT-365</strain>
    </source>
</reference>
<dbReference type="Proteomes" id="UP000280819">
    <property type="component" value="Unassembled WGS sequence"/>
</dbReference>
<comment type="caution">
    <text evidence="1">The sequence shown here is derived from an EMBL/GenBank/DDBJ whole genome shotgun (WGS) entry which is preliminary data.</text>
</comment>